<evidence type="ECO:0000313" key="3">
    <source>
        <dbReference type="EMBL" id="KAF6038353.1"/>
    </source>
</evidence>
<sequence length="698" mass="78130">MTHALFRVIDQEASKLCKKMKISPSPLLVQHYQDSEFNKVYDRPLVTKSIVSFLEDPTGDIPWEEEASAKDVIHVATLEGLEKLMFKSKKPVLAMFYAPWCGHCKRLKPEFAAAATETKATVILAGVNADKPALAPARQHLNITGYPTLYYFSGGQLQYKYGGEYNKASILSWLANPSAPKEPEKEESWSEKETDVHHLTDNTFDEFLAANPSVLVMFYAPWCGHCKAMKPDYEEVATTLKADELEGKLAAVDATENRKLAGRFSVEGFPTVIYFQNGEKLWKINERTKDKLLAFMKNPEEPPAPPAPEVSWSEVESEVVHLTAETFQPTLKKRKHALVMFYAPWCGHCKKAKPHFTEAASKFAGDSKKTMAAIDCTEHASVCSKYSVSGYPTFMYFNYGKNEKPYSGGREEVDFVSFMEDPENPQMRSPKPAVTDMWAGVEGVENVAKLTEANFTEVISSNPSVLVMFYAPWCGHCKNMKPDYAAAASELKAEGITGILAAVDSTVESSISTQYGVKGFPTLKYFKDGKFLFDYNQRSQAALVKLMKHSTLQTKPKKDWASIRNSSNVHHLTKDSFSDFITENPSVLVMFYSPGCVHCESMKPAYAEVATMTKTEELEGKLATIDCSQDDICDELKVTMLPTLKYFHNGIDVMEYTGGRDTASLIDFIRSPLDYLEYMTGSSKLPEAAEPKKRKEEL</sequence>
<protein>
    <recommendedName>
        <fullName evidence="2">Thioredoxin domain-containing protein</fullName>
    </recommendedName>
</protein>
<proteinExistence type="inferred from homology"/>
<dbReference type="InterPro" id="IPR051063">
    <property type="entry name" value="PDI"/>
</dbReference>
<dbReference type="GO" id="GO:0003756">
    <property type="term" value="F:protein disulfide isomerase activity"/>
    <property type="evidence" value="ECO:0007669"/>
    <property type="project" value="InterPro"/>
</dbReference>
<dbReference type="OrthoDB" id="10264505at2759"/>
<dbReference type="SUPFAM" id="SSF52833">
    <property type="entry name" value="Thioredoxin-like"/>
    <property type="match status" value="5"/>
</dbReference>
<evidence type="ECO:0000313" key="4">
    <source>
        <dbReference type="Proteomes" id="UP000593567"/>
    </source>
</evidence>
<dbReference type="EMBL" id="VXIV02000424">
    <property type="protein sequence ID" value="KAF6038353.1"/>
    <property type="molecule type" value="Genomic_DNA"/>
</dbReference>
<gene>
    <name evidence="3" type="ORF">EB796_003339</name>
</gene>
<feature type="domain" description="Thioredoxin" evidence="2">
    <location>
        <begin position="554"/>
        <end position="674"/>
    </location>
</feature>
<dbReference type="AlphaFoldDB" id="A0A7J7KJD4"/>
<accession>A0A7J7KJD4</accession>
<feature type="domain" description="Thioredoxin" evidence="2">
    <location>
        <begin position="180"/>
        <end position="301"/>
    </location>
</feature>
<dbReference type="PANTHER" id="PTHR45672:SF2">
    <property type="entry name" value="PROTEIN DISULFIDE-ISOMERASE A5"/>
    <property type="match status" value="1"/>
</dbReference>
<organism evidence="3 4">
    <name type="scientific">Bugula neritina</name>
    <name type="common">Brown bryozoan</name>
    <name type="synonym">Sertularia neritina</name>
    <dbReference type="NCBI Taxonomy" id="10212"/>
    <lineage>
        <taxon>Eukaryota</taxon>
        <taxon>Metazoa</taxon>
        <taxon>Spiralia</taxon>
        <taxon>Lophotrochozoa</taxon>
        <taxon>Bryozoa</taxon>
        <taxon>Gymnolaemata</taxon>
        <taxon>Cheilostomatida</taxon>
        <taxon>Flustrina</taxon>
        <taxon>Buguloidea</taxon>
        <taxon>Bugulidae</taxon>
        <taxon>Bugula</taxon>
    </lineage>
</organism>
<feature type="domain" description="Thioredoxin" evidence="2">
    <location>
        <begin position="313"/>
        <end position="424"/>
    </location>
</feature>
<dbReference type="InterPro" id="IPR017937">
    <property type="entry name" value="Thioredoxin_CS"/>
</dbReference>
<dbReference type="Pfam" id="PF00085">
    <property type="entry name" value="Thioredoxin"/>
    <property type="match status" value="5"/>
</dbReference>
<keyword evidence="4" id="KW-1185">Reference proteome</keyword>
<feature type="domain" description="Thioredoxin" evidence="2">
    <location>
        <begin position="425"/>
        <end position="552"/>
    </location>
</feature>
<dbReference type="Proteomes" id="UP000593567">
    <property type="component" value="Unassembled WGS sequence"/>
</dbReference>
<dbReference type="PROSITE" id="PS00194">
    <property type="entry name" value="THIOREDOXIN_1"/>
    <property type="match status" value="4"/>
</dbReference>
<comment type="caution">
    <text evidence="3">The sequence shown here is derived from an EMBL/GenBank/DDBJ whole genome shotgun (WGS) entry which is preliminary data.</text>
</comment>
<feature type="domain" description="Thioredoxin" evidence="2">
    <location>
        <begin position="43"/>
        <end position="179"/>
    </location>
</feature>
<dbReference type="CDD" id="cd02997">
    <property type="entry name" value="PDI_a_PDIR"/>
    <property type="match status" value="2"/>
</dbReference>
<dbReference type="PANTHER" id="PTHR45672">
    <property type="entry name" value="PROTEIN DISULFIDE-ISOMERASE C17H9.14C-RELATED"/>
    <property type="match status" value="1"/>
</dbReference>
<comment type="similarity">
    <text evidence="1">Belongs to the protein disulfide isomerase family.</text>
</comment>
<dbReference type="GO" id="GO:0006457">
    <property type="term" value="P:protein folding"/>
    <property type="evidence" value="ECO:0007669"/>
    <property type="project" value="TreeGrafter"/>
</dbReference>
<reference evidence="3" key="1">
    <citation type="submission" date="2020-06" db="EMBL/GenBank/DDBJ databases">
        <title>Draft genome of Bugula neritina, a colonial animal packing powerful symbionts and potential medicines.</title>
        <authorList>
            <person name="Rayko M."/>
        </authorList>
    </citation>
    <scope>NUCLEOTIDE SEQUENCE [LARGE SCALE GENOMIC DNA]</scope>
    <source>
        <strain evidence="3">Kwan_BN1</strain>
    </source>
</reference>
<evidence type="ECO:0000256" key="1">
    <source>
        <dbReference type="ARBA" id="ARBA00006347"/>
    </source>
</evidence>
<dbReference type="GO" id="GO:0005783">
    <property type="term" value="C:endoplasmic reticulum"/>
    <property type="evidence" value="ECO:0007669"/>
    <property type="project" value="TreeGrafter"/>
</dbReference>
<dbReference type="Gene3D" id="3.40.30.10">
    <property type="entry name" value="Glutaredoxin"/>
    <property type="match status" value="6"/>
</dbReference>
<dbReference type="InterPro" id="IPR013766">
    <property type="entry name" value="Thioredoxin_domain"/>
</dbReference>
<dbReference type="InterPro" id="IPR046374">
    <property type="entry name" value="PDI_a_PDIR"/>
</dbReference>
<evidence type="ECO:0000259" key="2">
    <source>
        <dbReference type="PROSITE" id="PS51352"/>
    </source>
</evidence>
<dbReference type="PROSITE" id="PS51352">
    <property type="entry name" value="THIOREDOXIN_2"/>
    <property type="match status" value="5"/>
</dbReference>
<dbReference type="InterPro" id="IPR036249">
    <property type="entry name" value="Thioredoxin-like_sf"/>
</dbReference>
<name>A0A7J7KJD4_BUGNE</name>
<dbReference type="PRINTS" id="PR00421">
    <property type="entry name" value="THIOREDOXIN"/>
</dbReference>